<reference evidence="1 2" key="1">
    <citation type="submission" date="2012-12" db="EMBL/GenBank/DDBJ databases">
        <title>Genome assembly of Formosa sp. AK20.</title>
        <authorList>
            <person name="Kumar R."/>
            <person name="Khatri I."/>
            <person name="Vaidya B."/>
            <person name="Subramanian S."/>
            <person name="Pinnaka A."/>
        </authorList>
    </citation>
    <scope>NUCLEOTIDE SEQUENCE [LARGE SCALE GENOMIC DNA]</scope>
    <source>
        <strain evidence="1 2">AK20</strain>
    </source>
</reference>
<protein>
    <submittedName>
        <fullName evidence="1">Uncharacterized protein</fullName>
    </submittedName>
</protein>
<dbReference type="Proteomes" id="UP000012024">
    <property type="component" value="Unassembled WGS sequence"/>
</dbReference>
<comment type="caution">
    <text evidence="1">The sequence shown here is derived from an EMBL/GenBank/DDBJ whole genome shotgun (WGS) entry which is preliminary data.</text>
</comment>
<evidence type="ECO:0000313" key="2">
    <source>
        <dbReference type="Proteomes" id="UP000012024"/>
    </source>
</evidence>
<dbReference type="PATRIC" id="fig|1137281.3.peg.724"/>
<sequence>MFETFNIQQLLKAGFHLFELKRLDTNVVLQLFPKFQNALTV</sequence>
<keyword evidence="2" id="KW-1185">Reference proteome</keyword>
<name>M7MMT9_9FLAO</name>
<evidence type="ECO:0000313" key="1">
    <source>
        <dbReference type="EMBL" id="EMQ96235.1"/>
    </source>
</evidence>
<gene>
    <name evidence="1" type="ORF">D778_02125</name>
</gene>
<dbReference type="EMBL" id="ANLA01000004">
    <property type="protein sequence ID" value="EMQ96235.1"/>
    <property type="molecule type" value="Genomic_DNA"/>
</dbReference>
<accession>M7MMT9</accession>
<organism evidence="1 2">
    <name type="scientific">Xanthomarina gelatinilytica</name>
    <dbReference type="NCBI Taxonomy" id="1137281"/>
    <lineage>
        <taxon>Bacteria</taxon>
        <taxon>Pseudomonadati</taxon>
        <taxon>Bacteroidota</taxon>
        <taxon>Flavobacteriia</taxon>
        <taxon>Flavobacteriales</taxon>
        <taxon>Flavobacteriaceae</taxon>
        <taxon>Xanthomarina</taxon>
    </lineage>
</organism>
<proteinExistence type="predicted"/>
<dbReference type="AlphaFoldDB" id="M7MMT9"/>